<accession>A0A0P0VQ08</accession>
<dbReference type="STRING" id="39947.A0A0P0VQ08"/>
<organism evidence="1 2">
    <name type="scientific">Oryza sativa subsp. japonica</name>
    <name type="common">Rice</name>
    <dbReference type="NCBI Taxonomy" id="39947"/>
    <lineage>
        <taxon>Eukaryota</taxon>
        <taxon>Viridiplantae</taxon>
        <taxon>Streptophyta</taxon>
        <taxon>Embryophyta</taxon>
        <taxon>Tracheophyta</taxon>
        <taxon>Spermatophyta</taxon>
        <taxon>Magnoliopsida</taxon>
        <taxon>Liliopsida</taxon>
        <taxon>Poales</taxon>
        <taxon>Poaceae</taxon>
        <taxon>BOP clade</taxon>
        <taxon>Oryzoideae</taxon>
        <taxon>Oryzeae</taxon>
        <taxon>Oryzinae</taxon>
        <taxon>Oryza</taxon>
        <taxon>Oryza sativa</taxon>
    </lineage>
</organism>
<evidence type="ECO:0000313" key="2">
    <source>
        <dbReference type="Proteomes" id="UP000059680"/>
    </source>
</evidence>
<dbReference type="EMBL" id="AP014958">
    <property type="protein sequence ID" value="BAS81109.1"/>
    <property type="molecule type" value="Genomic_DNA"/>
</dbReference>
<gene>
    <name evidence="1" type="ordered locus">Os02g0770300</name>
    <name evidence="1" type="ORF">OSNPB_020770300</name>
</gene>
<proteinExistence type="predicted"/>
<reference evidence="1 2" key="2">
    <citation type="journal article" date="2013" name="Plant Cell Physiol.">
        <title>Rice Annotation Project Database (RAP-DB): an integrative and interactive database for rice genomics.</title>
        <authorList>
            <person name="Sakai H."/>
            <person name="Lee S.S."/>
            <person name="Tanaka T."/>
            <person name="Numa H."/>
            <person name="Kim J."/>
            <person name="Kawahara Y."/>
            <person name="Wakimoto H."/>
            <person name="Yang C.C."/>
            <person name="Iwamoto M."/>
            <person name="Abe T."/>
            <person name="Yamada Y."/>
            <person name="Muto A."/>
            <person name="Inokuchi H."/>
            <person name="Ikemura T."/>
            <person name="Matsumoto T."/>
            <person name="Sasaki T."/>
            <person name="Itoh T."/>
        </authorList>
    </citation>
    <scope>NUCLEOTIDE SEQUENCE [LARGE SCALE GENOMIC DNA]</scope>
    <source>
        <strain evidence="2">cv. Nipponbare</strain>
    </source>
</reference>
<keyword evidence="2" id="KW-1185">Reference proteome</keyword>
<dbReference type="Proteomes" id="UP000059680">
    <property type="component" value="Chromosome 2"/>
</dbReference>
<reference evidence="2" key="1">
    <citation type="journal article" date="2005" name="Nature">
        <title>The map-based sequence of the rice genome.</title>
        <authorList>
            <consortium name="International rice genome sequencing project (IRGSP)"/>
            <person name="Matsumoto T."/>
            <person name="Wu J."/>
            <person name="Kanamori H."/>
            <person name="Katayose Y."/>
            <person name="Fujisawa M."/>
            <person name="Namiki N."/>
            <person name="Mizuno H."/>
            <person name="Yamamoto K."/>
            <person name="Antonio B.A."/>
            <person name="Baba T."/>
            <person name="Sakata K."/>
            <person name="Nagamura Y."/>
            <person name="Aoki H."/>
            <person name="Arikawa K."/>
            <person name="Arita K."/>
            <person name="Bito T."/>
            <person name="Chiden Y."/>
            <person name="Fujitsuka N."/>
            <person name="Fukunaka R."/>
            <person name="Hamada M."/>
            <person name="Harada C."/>
            <person name="Hayashi A."/>
            <person name="Hijishita S."/>
            <person name="Honda M."/>
            <person name="Hosokawa S."/>
            <person name="Ichikawa Y."/>
            <person name="Idonuma A."/>
            <person name="Iijima M."/>
            <person name="Ikeda M."/>
            <person name="Ikeno M."/>
            <person name="Ito K."/>
            <person name="Ito S."/>
            <person name="Ito T."/>
            <person name="Ito Y."/>
            <person name="Ito Y."/>
            <person name="Iwabuchi A."/>
            <person name="Kamiya K."/>
            <person name="Karasawa W."/>
            <person name="Kurita K."/>
            <person name="Katagiri S."/>
            <person name="Kikuta A."/>
            <person name="Kobayashi H."/>
            <person name="Kobayashi N."/>
            <person name="Machita K."/>
            <person name="Maehara T."/>
            <person name="Masukawa M."/>
            <person name="Mizubayashi T."/>
            <person name="Mukai Y."/>
            <person name="Nagasaki H."/>
            <person name="Nagata Y."/>
            <person name="Naito S."/>
            <person name="Nakashima M."/>
            <person name="Nakama Y."/>
            <person name="Nakamichi Y."/>
            <person name="Nakamura M."/>
            <person name="Meguro A."/>
            <person name="Negishi M."/>
            <person name="Ohta I."/>
            <person name="Ohta T."/>
            <person name="Okamoto M."/>
            <person name="Ono N."/>
            <person name="Saji S."/>
            <person name="Sakaguchi M."/>
            <person name="Sakai K."/>
            <person name="Shibata M."/>
            <person name="Shimokawa T."/>
            <person name="Song J."/>
            <person name="Takazaki Y."/>
            <person name="Terasawa K."/>
            <person name="Tsugane M."/>
            <person name="Tsuji K."/>
            <person name="Ueda S."/>
            <person name="Waki K."/>
            <person name="Yamagata H."/>
            <person name="Yamamoto M."/>
            <person name="Yamamoto S."/>
            <person name="Yamane H."/>
            <person name="Yoshiki S."/>
            <person name="Yoshihara R."/>
            <person name="Yukawa K."/>
            <person name="Zhong H."/>
            <person name="Yano M."/>
            <person name="Yuan Q."/>
            <person name="Ouyang S."/>
            <person name="Liu J."/>
            <person name="Jones K.M."/>
            <person name="Gansberger K."/>
            <person name="Moffat K."/>
            <person name="Hill J."/>
            <person name="Bera J."/>
            <person name="Fadrosh D."/>
            <person name="Jin S."/>
            <person name="Johri S."/>
            <person name="Kim M."/>
            <person name="Overton L."/>
            <person name="Reardon M."/>
            <person name="Tsitrin T."/>
            <person name="Vuong H."/>
            <person name="Weaver B."/>
            <person name="Ciecko A."/>
            <person name="Tallon L."/>
            <person name="Jackson J."/>
            <person name="Pai G."/>
            <person name="Aken S.V."/>
            <person name="Utterback T."/>
            <person name="Reidmuller S."/>
            <person name="Feldblyum T."/>
            <person name="Hsiao J."/>
            <person name="Zismann V."/>
            <person name="Iobst S."/>
            <person name="de Vazeille A.R."/>
            <person name="Buell C.R."/>
            <person name="Ying K."/>
            <person name="Li Y."/>
            <person name="Lu T."/>
            <person name="Huang Y."/>
            <person name="Zhao Q."/>
            <person name="Feng Q."/>
            <person name="Zhang L."/>
            <person name="Zhu J."/>
            <person name="Weng Q."/>
            <person name="Mu J."/>
            <person name="Lu Y."/>
            <person name="Fan D."/>
            <person name="Liu Y."/>
            <person name="Guan J."/>
            <person name="Zhang Y."/>
            <person name="Yu S."/>
            <person name="Liu X."/>
            <person name="Zhang Y."/>
            <person name="Hong G."/>
            <person name="Han B."/>
            <person name="Choisne N."/>
            <person name="Demange N."/>
            <person name="Orjeda G."/>
            <person name="Samain S."/>
            <person name="Cattolico L."/>
            <person name="Pelletier E."/>
            <person name="Couloux A."/>
            <person name="Segurens B."/>
            <person name="Wincker P."/>
            <person name="D'Hont A."/>
            <person name="Scarpelli C."/>
            <person name="Weissenbach J."/>
            <person name="Salanoubat M."/>
            <person name="Quetier F."/>
            <person name="Yu Y."/>
            <person name="Kim H.R."/>
            <person name="Rambo T."/>
            <person name="Currie J."/>
            <person name="Collura K."/>
            <person name="Luo M."/>
            <person name="Yang T."/>
            <person name="Ammiraju J.S.S."/>
            <person name="Engler F."/>
            <person name="Soderlund C."/>
            <person name="Wing R.A."/>
            <person name="Palmer L.E."/>
            <person name="de la Bastide M."/>
            <person name="Spiegel L."/>
            <person name="Nascimento L."/>
            <person name="Zutavern T."/>
            <person name="O'Shaughnessy A."/>
            <person name="Dike S."/>
            <person name="Dedhia N."/>
            <person name="Preston R."/>
            <person name="Balija V."/>
            <person name="McCombie W.R."/>
            <person name="Chow T."/>
            <person name="Chen H."/>
            <person name="Chung M."/>
            <person name="Chen C."/>
            <person name="Shaw J."/>
            <person name="Wu H."/>
            <person name="Hsiao K."/>
            <person name="Chao Y."/>
            <person name="Chu M."/>
            <person name="Cheng C."/>
            <person name="Hour A."/>
            <person name="Lee P."/>
            <person name="Lin S."/>
            <person name="Lin Y."/>
            <person name="Liou J."/>
            <person name="Liu S."/>
            <person name="Hsing Y."/>
            <person name="Raghuvanshi S."/>
            <person name="Mohanty A."/>
            <person name="Bharti A.K."/>
            <person name="Gaur A."/>
            <person name="Gupta V."/>
            <person name="Kumar D."/>
            <person name="Ravi V."/>
            <person name="Vij S."/>
            <person name="Kapur A."/>
            <person name="Khurana P."/>
            <person name="Khurana P."/>
            <person name="Khurana J.P."/>
            <person name="Tyagi A.K."/>
            <person name="Gaikwad K."/>
            <person name="Singh A."/>
            <person name="Dalal V."/>
            <person name="Srivastava S."/>
            <person name="Dixit A."/>
            <person name="Pal A.K."/>
            <person name="Ghazi I.A."/>
            <person name="Yadav M."/>
            <person name="Pandit A."/>
            <person name="Bhargava A."/>
            <person name="Sureshbabu K."/>
            <person name="Batra K."/>
            <person name="Sharma T.R."/>
            <person name="Mohapatra T."/>
            <person name="Singh N.K."/>
            <person name="Messing J."/>
            <person name="Nelson A.B."/>
            <person name="Fuks G."/>
            <person name="Kavchok S."/>
            <person name="Keizer G."/>
            <person name="Linton E."/>
            <person name="Llaca V."/>
            <person name="Song R."/>
            <person name="Tanyolac B."/>
            <person name="Young S."/>
            <person name="Ho-Il K."/>
            <person name="Hahn J.H."/>
            <person name="Sangsakoo G."/>
            <person name="Vanavichit A."/>
            <person name="de Mattos Luiz.A.T."/>
            <person name="Zimmer P.D."/>
            <person name="Malone G."/>
            <person name="Dellagostin O."/>
            <person name="de Oliveira A.C."/>
            <person name="Bevan M."/>
            <person name="Bancroft I."/>
            <person name="Minx P."/>
            <person name="Cordum H."/>
            <person name="Wilson R."/>
            <person name="Cheng Z."/>
            <person name="Jin W."/>
            <person name="Jiang J."/>
            <person name="Leong S.A."/>
            <person name="Iwama H."/>
            <person name="Gojobori T."/>
            <person name="Itoh T."/>
            <person name="Niimura Y."/>
            <person name="Fujii Y."/>
            <person name="Habara T."/>
            <person name="Sakai H."/>
            <person name="Sato Y."/>
            <person name="Wilson G."/>
            <person name="Kumar K."/>
            <person name="McCouch S."/>
            <person name="Juretic N."/>
            <person name="Hoen D."/>
            <person name="Wright S."/>
            <person name="Bruskiewich R."/>
            <person name="Bureau T."/>
            <person name="Miyao A."/>
            <person name="Hirochika H."/>
            <person name="Nishikawa T."/>
            <person name="Kadowaki K."/>
            <person name="Sugiura M."/>
            <person name="Burr B."/>
            <person name="Sasaki T."/>
        </authorList>
    </citation>
    <scope>NUCLEOTIDE SEQUENCE [LARGE SCALE GENOMIC DNA]</scope>
    <source>
        <strain evidence="2">cv. Nipponbare</strain>
    </source>
</reference>
<feature type="non-terminal residue" evidence="1">
    <location>
        <position position="1"/>
    </location>
</feature>
<name>A0A0P0VQ08_ORYSJ</name>
<dbReference type="InParanoid" id="A0A0P0VQ08"/>
<dbReference type="AlphaFoldDB" id="A0A0P0VQ08"/>
<protein>
    <submittedName>
        <fullName evidence="1">Os02g0770300 protein</fullName>
    </submittedName>
</protein>
<dbReference type="PaxDb" id="39947-A0A0P0VQ08"/>
<reference evidence="1 2" key="3">
    <citation type="journal article" date="2013" name="Rice">
        <title>Improvement of the Oryza sativa Nipponbare reference genome using next generation sequence and optical map data.</title>
        <authorList>
            <person name="Kawahara Y."/>
            <person name="de la Bastide M."/>
            <person name="Hamilton J.P."/>
            <person name="Kanamori H."/>
            <person name="McCombie W.R."/>
            <person name="Ouyang S."/>
            <person name="Schwartz D.C."/>
            <person name="Tanaka T."/>
            <person name="Wu J."/>
            <person name="Zhou S."/>
            <person name="Childs K.L."/>
            <person name="Davidson R.M."/>
            <person name="Lin H."/>
            <person name="Quesada-Ocampo L."/>
            <person name="Vaillancourt B."/>
            <person name="Sakai H."/>
            <person name="Lee S.S."/>
            <person name="Kim J."/>
            <person name="Numa H."/>
            <person name="Itoh T."/>
            <person name="Buell C.R."/>
            <person name="Matsumoto T."/>
        </authorList>
    </citation>
    <scope>NUCLEOTIDE SEQUENCE [LARGE SCALE GENOMIC DNA]</scope>
    <source>
        <strain evidence="2">cv. Nipponbare</strain>
    </source>
</reference>
<sequence>QFAPHNQNLQEASGVFNRHEGLALLTTIVEGGGNCNPASDPLTNQPLLSANIINKHIFLLYLEKKALRIDAEI</sequence>
<evidence type="ECO:0000313" key="1">
    <source>
        <dbReference type="EMBL" id="BAS81109.1"/>
    </source>
</evidence>
<dbReference type="Gramene" id="Os02t0770300-01">
    <property type="protein sequence ID" value="Os02t0770300-01"/>
    <property type="gene ID" value="Os02g0770300"/>
</dbReference>